<dbReference type="EMBL" id="PISE01000013">
    <property type="protein sequence ID" value="PKG24430.1"/>
    <property type="molecule type" value="Genomic_DNA"/>
</dbReference>
<keyword evidence="2" id="KW-1185">Reference proteome</keyword>
<dbReference type="Proteomes" id="UP000233375">
    <property type="component" value="Unassembled WGS sequence"/>
</dbReference>
<organism evidence="1 2">
    <name type="scientific">Niallia nealsonii</name>
    <dbReference type="NCBI Taxonomy" id="115979"/>
    <lineage>
        <taxon>Bacteria</taxon>
        <taxon>Bacillati</taxon>
        <taxon>Bacillota</taxon>
        <taxon>Bacilli</taxon>
        <taxon>Bacillales</taxon>
        <taxon>Bacillaceae</taxon>
        <taxon>Niallia</taxon>
    </lineage>
</organism>
<reference evidence="1 2" key="1">
    <citation type="journal article" date="2003" name="Int. J. Syst. Evol. Microbiol.">
        <title>Bacillus nealsonii sp. nov., isolated from a spacecraft-assembly facility, whose spores are gamma-radiation resistant.</title>
        <authorList>
            <person name="Venkateswaran K."/>
            <person name="Kempf M."/>
            <person name="Chen F."/>
            <person name="Satomi M."/>
            <person name="Nicholson W."/>
            <person name="Kern R."/>
        </authorList>
    </citation>
    <scope>NUCLEOTIDE SEQUENCE [LARGE SCALE GENOMIC DNA]</scope>
    <source>
        <strain evidence="1 2">FO-92</strain>
    </source>
</reference>
<name>A0A2N0Z4K0_9BACI</name>
<comment type="caution">
    <text evidence="1">The sequence shown here is derived from an EMBL/GenBank/DDBJ whole genome shotgun (WGS) entry which is preliminary data.</text>
</comment>
<dbReference type="AlphaFoldDB" id="A0A2N0Z4K0"/>
<evidence type="ECO:0000313" key="2">
    <source>
        <dbReference type="Proteomes" id="UP000233375"/>
    </source>
</evidence>
<dbReference type="OrthoDB" id="2990595at2"/>
<sequence length="99" mass="12032">MSSEHIYDEFRFEIQPALRSKLEEFQLLGYATISEDDLWKYLTQKKWKRSSGDRRIFELVQDVLHVKISEYMNFATIEAFKLDNFFTELTEEEKRELLK</sequence>
<gene>
    <name evidence="1" type="ORF">CWS01_06410</name>
</gene>
<evidence type="ECO:0000313" key="1">
    <source>
        <dbReference type="EMBL" id="PKG24430.1"/>
    </source>
</evidence>
<accession>A0A2N0Z4K0</accession>
<dbReference type="InterPro" id="IPR025716">
    <property type="entry name" value="Post-transcriptional_regulator"/>
</dbReference>
<dbReference type="Pfam" id="PF13797">
    <property type="entry name" value="Post_transc_reg"/>
    <property type="match status" value="1"/>
</dbReference>
<dbReference type="RefSeq" id="WP_101176368.1">
    <property type="nucleotide sequence ID" value="NZ_PISE01000013.1"/>
</dbReference>
<protein>
    <submittedName>
        <fullName evidence="1">Post-transcriptional regulator</fullName>
    </submittedName>
</protein>
<proteinExistence type="predicted"/>